<proteinExistence type="predicted"/>
<dbReference type="RefSeq" id="WP_097152674.1">
    <property type="nucleotide sequence ID" value="NZ_OBEL01000001.1"/>
</dbReference>
<dbReference type="Proteomes" id="UP000219439">
    <property type="component" value="Unassembled WGS sequence"/>
</dbReference>
<dbReference type="SUPFAM" id="SSF56784">
    <property type="entry name" value="HAD-like"/>
    <property type="match status" value="1"/>
</dbReference>
<sequence>MMTPSELQEQIDPERPLIICDVDEVILHFIRHFEVFLARHDYALKASSYSLNGNIYHRKTGSNLSNNSIKNMINNLFIELSHYQEAVENSISILSSLQKKCNLLLLTNFPEHLADQRRERLAQLGLVAPLLTNQGSKGPKIAQLMEHQKAPAFFLDDSASHISSALDLSLAPICLHFIADARFASIASRSPVTGTALLCRDWLLVQHYIEGYIS</sequence>
<dbReference type="EMBL" id="OBEL01000001">
    <property type="protein sequence ID" value="SNZ08235.1"/>
    <property type="molecule type" value="Genomic_DNA"/>
</dbReference>
<name>A0A285NFK7_9HYPH</name>
<dbReference type="InterPro" id="IPR036412">
    <property type="entry name" value="HAD-like_sf"/>
</dbReference>
<evidence type="ECO:0000313" key="1">
    <source>
        <dbReference type="EMBL" id="SNZ08235.1"/>
    </source>
</evidence>
<dbReference type="AlphaFoldDB" id="A0A285NFK7"/>
<accession>A0A285NFK7</accession>
<dbReference type="OrthoDB" id="7192139at2"/>
<reference evidence="1 2" key="1">
    <citation type="submission" date="2017-09" db="EMBL/GenBank/DDBJ databases">
        <authorList>
            <person name="Ehlers B."/>
            <person name="Leendertz F.H."/>
        </authorList>
    </citation>
    <scope>NUCLEOTIDE SEQUENCE [LARGE SCALE GENOMIC DNA]</scope>
    <source>
        <strain evidence="1 2">DSM 18289</strain>
    </source>
</reference>
<protein>
    <recommendedName>
        <fullName evidence="3">Hydrolase of the HAD superfamily</fullName>
    </recommendedName>
</protein>
<organism evidence="1 2">
    <name type="scientific">Cohaesibacter gelatinilyticus</name>
    <dbReference type="NCBI Taxonomy" id="372072"/>
    <lineage>
        <taxon>Bacteria</taxon>
        <taxon>Pseudomonadati</taxon>
        <taxon>Pseudomonadota</taxon>
        <taxon>Alphaproteobacteria</taxon>
        <taxon>Hyphomicrobiales</taxon>
        <taxon>Cohaesibacteraceae</taxon>
    </lineage>
</organism>
<evidence type="ECO:0000313" key="2">
    <source>
        <dbReference type="Proteomes" id="UP000219439"/>
    </source>
</evidence>
<keyword evidence="2" id="KW-1185">Reference proteome</keyword>
<evidence type="ECO:0008006" key="3">
    <source>
        <dbReference type="Google" id="ProtNLM"/>
    </source>
</evidence>
<gene>
    <name evidence="1" type="ORF">SAMN06265368_1521</name>
</gene>